<keyword evidence="2" id="KW-1185">Reference proteome</keyword>
<dbReference type="GeneID" id="27326475"/>
<gene>
    <name evidence="1" type="ORF">PV10_08630</name>
</gene>
<dbReference type="VEuPathDB" id="FungiDB:PV10_08630"/>
<sequence>MLQKQGNVNEALSIHEKLCLEGSEAARSAFEAREKVKFLKIAGLDAKKGALYKAIERFKKLQEEAALATKRHDHAEKVLRDTMAERDGAEDNVLACLSALANVRADRVARGYESG</sequence>
<dbReference type="HOGENOM" id="CLU_2109025_0_0_1"/>
<organism evidence="1 2">
    <name type="scientific">Exophiala mesophila</name>
    <name type="common">Black yeast-like fungus</name>
    <dbReference type="NCBI Taxonomy" id="212818"/>
    <lineage>
        <taxon>Eukaryota</taxon>
        <taxon>Fungi</taxon>
        <taxon>Dikarya</taxon>
        <taxon>Ascomycota</taxon>
        <taxon>Pezizomycotina</taxon>
        <taxon>Eurotiomycetes</taxon>
        <taxon>Chaetothyriomycetidae</taxon>
        <taxon>Chaetothyriales</taxon>
        <taxon>Herpotrichiellaceae</taxon>
        <taxon>Exophiala</taxon>
    </lineage>
</organism>
<dbReference type="Proteomes" id="UP000054302">
    <property type="component" value="Unassembled WGS sequence"/>
</dbReference>
<dbReference type="AlphaFoldDB" id="A0A0D1XLH3"/>
<evidence type="ECO:0000313" key="1">
    <source>
        <dbReference type="EMBL" id="KIV89011.1"/>
    </source>
</evidence>
<reference evidence="1 2" key="1">
    <citation type="submission" date="2015-01" db="EMBL/GenBank/DDBJ databases">
        <title>The Genome Sequence of Exophiala mesophila CBS40295.</title>
        <authorList>
            <consortium name="The Broad Institute Genomics Platform"/>
            <person name="Cuomo C."/>
            <person name="de Hoog S."/>
            <person name="Gorbushina A."/>
            <person name="Stielow B."/>
            <person name="Teixiera M."/>
            <person name="Abouelleil A."/>
            <person name="Chapman S.B."/>
            <person name="Priest M."/>
            <person name="Young S.K."/>
            <person name="Wortman J."/>
            <person name="Nusbaum C."/>
            <person name="Birren B."/>
        </authorList>
    </citation>
    <scope>NUCLEOTIDE SEQUENCE [LARGE SCALE GENOMIC DNA]</scope>
    <source>
        <strain evidence="1 2">CBS 40295</strain>
    </source>
</reference>
<name>A0A0D1XLH3_EXOME</name>
<proteinExistence type="predicted"/>
<accession>A0A0D1XLH3</accession>
<dbReference type="EMBL" id="KN847525">
    <property type="protein sequence ID" value="KIV89011.1"/>
    <property type="molecule type" value="Genomic_DNA"/>
</dbReference>
<dbReference type="RefSeq" id="XP_016220585.1">
    <property type="nucleotide sequence ID" value="XM_016373674.1"/>
</dbReference>
<protein>
    <submittedName>
        <fullName evidence="1">Uncharacterized protein</fullName>
    </submittedName>
</protein>
<evidence type="ECO:0000313" key="2">
    <source>
        <dbReference type="Proteomes" id="UP000054302"/>
    </source>
</evidence>